<protein>
    <submittedName>
        <fullName evidence="6">Uncharacterized protein LOC112491224</fullName>
    </submittedName>
</protein>
<keyword evidence="5" id="KW-1185">Reference proteome</keyword>
<proteinExistence type="predicted"/>
<keyword evidence="3" id="KW-0808">Transferase</keyword>
<dbReference type="GO" id="GO:0016114">
    <property type="term" value="P:terpenoid biosynthetic process"/>
    <property type="evidence" value="ECO:0007669"/>
    <property type="project" value="InterPro"/>
</dbReference>
<name>A0A6P6G287_ZIZJJ</name>
<evidence type="ECO:0000313" key="6">
    <source>
        <dbReference type="RefSeq" id="XP_024928173.1"/>
    </source>
</evidence>
<dbReference type="KEGG" id="zju:112491224"/>
<dbReference type="GO" id="GO:0008661">
    <property type="term" value="F:1-deoxy-D-xylulose-5-phosphate synthase activity"/>
    <property type="evidence" value="ECO:0007669"/>
    <property type="project" value="InterPro"/>
</dbReference>
<reference evidence="5" key="1">
    <citation type="submission" date="2025-05" db="UniProtKB">
        <authorList>
            <consortium name="RefSeq"/>
        </authorList>
    </citation>
    <scope>NUCLEOTIDE SEQUENCE [LARGE SCALE GENOMIC DNA]</scope>
</reference>
<evidence type="ECO:0000313" key="5">
    <source>
        <dbReference type="Proteomes" id="UP001652623"/>
    </source>
</evidence>
<keyword evidence="4" id="KW-0786">Thiamine pyrophosphate</keyword>
<evidence type="ECO:0000256" key="1">
    <source>
        <dbReference type="ARBA" id="ARBA00001946"/>
    </source>
</evidence>
<gene>
    <name evidence="6" type="primary">LOC112491224</name>
</gene>
<organism evidence="5 6">
    <name type="scientific">Ziziphus jujuba</name>
    <name type="common">Chinese jujube</name>
    <name type="synonym">Ziziphus sativa</name>
    <dbReference type="NCBI Taxonomy" id="326968"/>
    <lineage>
        <taxon>Eukaryota</taxon>
        <taxon>Viridiplantae</taxon>
        <taxon>Streptophyta</taxon>
        <taxon>Embryophyta</taxon>
        <taxon>Tracheophyta</taxon>
        <taxon>Spermatophyta</taxon>
        <taxon>Magnoliopsida</taxon>
        <taxon>eudicotyledons</taxon>
        <taxon>Gunneridae</taxon>
        <taxon>Pentapetalae</taxon>
        <taxon>rosids</taxon>
        <taxon>fabids</taxon>
        <taxon>Rosales</taxon>
        <taxon>Rhamnaceae</taxon>
        <taxon>Paliureae</taxon>
        <taxon>Ziziphus</taxon>
    </lineage>
</organism>
<evidence type="ECO:0000256" key="3">
    <source>
        <dbReference type="ARBA" id="ARBA00022679"/>
    </source>
</evidence>
<dbReference type="Gene3D" id="3.40.50.970">
    <property type="match status" value="1"/>
</dbReference>
<dbReference type="InterPro" id="IPR005477">
    <property type="entry name" value="Dxylulose-5-P_synthase"/>
</dbReference>
<evidence type="ECO:0000256" key="4">
    <source>
        <dbReference type="ARBA" id="ARBA00023052"/>
    </source>
</evidence>
<dbReference type="PANTHER" id="PTHR43322">
    <property type="entry name" value="1-D-DEOXYXYLULOSE 5-PHOSPHATE SYNTHASE-RELATED"/>
    <property type="match status" value="1"/>
</dbReference>
<reference evidence="6" key="2">
    <citation type="submission" date="2025-08" db="UniProtKB">
        <authorList>
            <consortium name="RefSeq"/>
        </authorList>
    </citation>
    <scope>IDENTIFICATION</scope>
    <source>
        <tissue evidence="6">Seedling</tissue>
    </source>
</reference>
<sequence>MTRLTFINNHGIQSWCESYSSRTGPSPDEHVKFKDAKNLEPIVPAQCTQNQAYRHKILTGRRSRMQTIRQTVGLAGFRKRDESAHDAFGSGMAVARDMCQDPSRIPSPEP</sequence>
<evidence type="ECO:0000256" key="2">
    <source>
        <dbReference type="ARBA" id="ARBA00011738"/>
    </source>
</evidence>
<dbReference type="RefSeq" id="XP_024928173.1">
    <property type="nucleotide sequence ID" value="XM_025072405.3"/>
</dbReference>
<comment type="cofactor">
    <cofactor evidence="1">
        <name>Mg(2+)</name>
        <dbReference type="ChEBI" id="CHEBI:18420"/>
    </cofactor>
</comment>
<dbReference type="AlphaFoldDB" id="A0A6P6G287"/>
<dbReference type="Pfam" id="PF13292">
    <property type="entry name" value="DXP_synthase_N"/>
    <property type="match status" value="1"/>
</dbReference>
<accession>A0A6P6G287</accession>
<comment type="subunit">
    <text evidence="2">Homodimer.</text>
</comment>
<dbReference type="GeneID" id="112491224"/>
<dbReference type="PANTHER" id="PTHR43322:SF4">
    <property type="entry name" value="1-DEOXY-D-XYLULOSE-5-PHOSPHATE SYNTHASE 2, CHLOROPLASTIC-RELATED"/>
    <property type="match status" value="1"/>
</dbReference>
<dbReference type="Proteomes" id="UP001652623">
    <property type="component" value="Chromosome 1"/>
</dbReference>